<sequence>MRDRNLIKSLEIAARPQDSQEDPHGKGSSKSTVSALFPRMPNFAKTHFSNALGQCGLKWFVGNSRVQFKSGVTSAPDTGGTLTA</sequence>
<evidence type="ECO:0000313" key="3">
    <source>
        <dbReference type="Proteomes" id="UP000483286"/>
    </source>
</evidence>
<comment type="caution">
    <text evidence="2">The sequence shown here is derived from an EMBL/GenBank/DDBJ whole genome shotgun (WGS) entry which is preliminary data.</text>
</comment>
<keyword evidence="3" id="KW-1185">Reference proteome</keyword>
<reference evidence="2 3" key="1">
    <citation type="submission" date="2019-12" db="EMBL/GenBank/DDBJ databases">
        <title>Deinococcus sp. HMF7620 Genome sequencing and assembly.</title>
        <authorList>
            <person name="Kang H."/>
            <person name="Kim H."/>
            <person name="Joh K."/>
        </authorList>
    </citation>
    <scope>NUCLEOTIDE SEQUENCE [LARGE SCALE GENOMIC DNA]</scope>
    <source>
        <strain evidence="2 3">HMF7620</strain>
    </source>
</reference>
<protein>
    <submittedName>
        <fullName evidence="2">Uncharacterized protein</fullName>
    </submittedName>
</protein>
<accession>A0A7C9M6L9</accession>
<gene>
    <name evidence="2" type="ORF">GO986_10830</name>
</gene>
<dbReference type="AlphaFoldDB" id="A0A7C9M6L9"/>
<dbReference type="Proteomes" id="UP000483286">
    <property type="component" value="Unassembled WGS sequence"/>
</dbReference>
<dbReference type="EMBL" id="WQLB01000012">
    <property type="protein sequence ID" value="MVN87265.1"/>
    <property type="molecule type" value="Genomic_DNA"/>
</dbReference>
<proteinExistence type="predicted"/>
<dbReference type="RefSeq" id="WP_157459306.1">
    <property type="nucleotide sequence ID" value="NZ_WQLB01000012.1"/>
</dbReference>
<evidence type="ECO:0000256" key="1">
    <source>
        <dbReference type="SAM" id="MobiDB-lite"/>
    </source>
</evidence>
<name>A0A7C9M6L9_9DEIO</name>
<evidence type="ECO:0000313" key="2">
    <source>
        <dbReference type="EMBL" id="MVN87265.1"/>
    </source>
</evidence>
<organism evidence="2 3">
    <name type="scientific">Deinococcus arboris</name>
    <dbReference type="NCBI Taxonomy" id="2682977"/>
    <lineage>
        <taxon>Bacteria</taxon>
        <taxon>Thermotogati</taxon>
        <taxon>Deinococcota</taxon>
        <taxon>Deinococci</taxon>
        <taxon>Deinococcales</taxon>
        <taxon>Deinococcaceae</taxon>
        <taxon>Deinococcus</taxon>
    </lineage>
</organism>
<feature type="region of interest" description="Disordered" evidence="1">
    <location>
        <begin position="1"/>
        <end position="33"/>
    </location>
</feature>